<reference evidence="2" key="1">
    <citation type="submission" date="2016-12" db="EMBL/GenBank/DDBJ databases">
        <title>The genomes of Aspergillus section Nigri reveals drivers in fungal speciation.</title>
        <authorList>
            <consortium name="DOE Joint Genome Institute"/>
            <person name="Vesth T.C."/>
            <person name="Nybo J."/>
            <person name="Theobald S."/>
            <person name="Brandl J."/>
            <person name="Frisvad J.C."/>
            <person name="Nielsen K.F."/>
            <person name="Lyhne E.K."/>
            <person name="Kogle M.E."/>
            <person name="Kuo A."/>
            <person name="Riley R."/>
            <person name="Clum A."/>
            <person name="Nolan M."/>
            <person name="Lipzen A."/>
            <person name="Salamov A."/>
            <person name="Henrissat B."/>
            <person name="Wiebenga A."/>
            <person name="De vries R.P."/>
            <person name="Grigoriev I.V."/>
            <person name="Mortensen U.H."/>
            <person name="Andersen M.R."/>
            <person name="Baker S.E."/>
        </authorList>
    </citation>
    <scope>NUCLEOTIDE SEQUENCE</scope>
    <source>
        <strain evidence="2">IBT 28561</strain>
    </source>
</reference>
<keyword evidence="3" id="KW-1185">Reference proteome</keyword>
<dbReference type="EMBL" id="MSFM01000012">
    <property type="protein sequence ID" value="PKY01066.1"/>
    <property type="molecule type" value="Genomic_DNA"/>
</dbReference>
<protein>
    <submittedName>
        <fullName evidence="2">Uncharacterized protein</fullName>
    </submittedName>
</protein>
<evidence type="ECO:0000313" key="3">
    <source>
        <dbReference type="Proteomes" id="UP000234254"/>
    </source>
</evidence>
<evidence type="ECO:0000256" key="1">
    <source>
        <dbReference type="SAM" id="MobiDB-lite"/>
    </source>
</evidence>
<organism evidence="2 3">
    <name type="scientific">Aspergillus campestris (strain IBT 28561)</name>
    <dbReference type="NCBI Taxonomy" id="1392248"/>
    <lineage>
        <taxon>Eukaryota</taxon>
        <taxon>Fungi</taxon>
        <taxon>Dikarya</taxon>
        <taxon>Ascomycota</taxon>
        <taxon>Pezizomycotina</taxon>
        <taxon>Eurotiomycetes</taxon>
        <taxon>Eurotiomycetidae</taxon>
        <taxon>Eurotiales</taxon>
        <taxon>Aspergillaceae</taxon>
        <taxon>Aspergillus</taxon>
        <taxon>Aspergillus subgen. Circumdati</taxon>
    </lineage>
</organism>
<dbReference type="VEuPathDB" id="FungiDB:P168DRAFT_58687"/>
<dbReference type="AlphaFoldDB" id="A0A2I1CTV7"/>
<dbReference type="Proteomes" id="UP000234254">
    <property type="component" value="Unassembled WGS sequence"/>
</dbReference>
<sequence>MESTTSPVASTPVEKAPTESPPPPPNDALFYEEDETGHWTNPRRGPVNDIRTRATTVIFASAETLAEHAQSLLPTSFLPVVEEDLNGTFVCDYDYDEDGKLITRHDSWSCFKIKMAPPPPAKYYWVQPAVLVQWDPKADTQRVWFINLPPQQEADLTAQMETLAPFKNRHLNPYMWHGLFATAVLSMYKQSFWYLRDIVRDVEKARNLEKPTAPDFHNLHDIARHIFHSTETLQVAEATLTSLRDELSRWRDEHPDLVSGLMRGSWMQTQQRVVFAAREINSARIRSQSLTDRLQNEINLVCFFSFLRILHCLFLLLSLPPFSKERKN</sequence>
<feature type="region of interest" description="Disordered" evidence="1">
    <location>
        <begin position="1"/>
        <end position="31"/>
    </location>
</feature>
<proteinExistence type="predicted"/>
<dbReference type="RefSeq" id="XP_024689660.1">
    <property type="nucleotide sequence ID" value="XM_024842027.1"/>
</dbReference>
<comment type="caution">
    <text evidence="2">The sequence shown here is derived from an EMBL/GenBank/DDBJ whole genome shotgun (WGS) entry which is preliminary data.</text>
</comment>
<accession>A0A2I1CTV7</accession>
<evidence type="ECO:0000313" key="2">
    <source>
        <dbReference type="EMBL" id="PKY01066.1"/>
    </source>
</evidence>
<dbReference type="OrthoDB" id="5207033at2759"/>
<name>A0A2I1CTV7_ASPC2</name>
<gene>
    <name evidence="2" type="ORF">P168DRAFT_58687</name>
</gene>
<dbReference type="GeneID" id="36549556"/>